<sequence length="140" mass="15210">MNLDSESIIAMPPIELINAPGLPIPAGHYSHATRAGNLVCVSGQLPIRPDGTHTGDRPFEEQAEQTLANLRTVLEAAGASLADCIEVTVYLVGVEHWKAFNEIYARHFGAWKPARAVVPVGALHYGYLLEISARAWIERA</sequence>
<dbReference type="InterPro" id="IPR006175">
    <property type="entry name" value="YjgF/YER057c/UK114"/>
</dbReference>
<dbReference type="AlphaFoldDB" id="A0A157ZR80"/>
<dbReference type="Pfam" id="PF01042">
    <property type="entry name" value="Ribonuc_L-PSP"/>
    <property type="match status" value="1"/>
</dbReference>
<gene>
    <name evidence="2" type="ORF">AWB75_01083</name>
</gene>
<dbReference type="EMBL" id="FCOF02000004">
    <property type="protein sequence ID" value="SAK47996.1"/>
    <property type="molecule type" value="Genomic_DNA"/>
</dbReference>
<evidence type="ECO:0000256" key="1">
    <source>
        <dbReference type="ARBA" id="ARBA00010552"/>
    </source>
</evidence>
<dbReference type="PROSITE" id="PS01094">
    <property type="entry name" value="UPF0076"/>
    <property type="match status" value="1"/>
</dbReference>
<reference evidence="2" key="1">
    <citation type="submission" date="2016-01" db="EMBL/GenBank/DDBJ databases">
        <authorList>
            <person name="Peeters C."/>
        </authorList>
    </citation>
    <scope>NUCLEOTIDE SEQUENCE [LARGE SCALE GENOMIC DNA]</scope>
    <source>
        <strain evidence="2">LMG 29318</strain>
    </source>
</reference>
<organism evidence="2 3">
    <name type="scientific">Caballeronia catudaia</name>
    <dbReference type="NCBI Taxonomy" id="1777136"/>
    <lineage>
        <taxon>Bacteria</taxon>
        <taxon>Pseudomonadati</taxon>
        <taxon>Pseudomonadota</taxon>
        <taxon>Betaproteobacteria</taxon>
        <taxon>Burkholderiales</taxon>
        <taxon>Burkholderiaceae</taxon>
        <taxon>Caballeronia</taxon>
    </lineage>
</organism>
<evidence type="ECO:0000313" key="3">
    <source>
        <dbReference type="Proteomes" id="UP000054870"/>
    </source>
</evidence>
<dbReference type="Proteomes" id="UP000054870">
    <property type="component" value="Unassembled WGS sequence"/>
</dbReference>
<evidence type="ECO:0000313" key="2">
    <source>
        <dbReference type="EMBL" id="SAK47996.1"/>
    </source>
</evidence>
<dbReference type="PANTHER" id="PTHR11803">
    <property type="entry name" value="2-IMINOBUTANOATE/2-IMINOPROPANOATE DEAMINASE RIDA"/>
    <property type="match status" value="1"/>
</dbReference>
<comment type="similarity">
    <text evidence="1">Belongs to the RutC family.</text>
</comment>
<dbReference type="InterPro" id="IPR019897">
    <property type="entry name" value="RidA_CS"/>
</dbReference>
<name>A0A157ZR80_9BURK</name>
<dbReference type="PANTHER" id="PTHR11803:SF58">
    <property type="entry name" value="PROTEIN HMF1-RELATED"/>
    <property type="match status" value="1"/>
</dbReference>
<proteinExistence type="inferred from homology"/>
<dbReference type="SUPFAM" id="SSF55298">
    <property type="entry name" value="YjgF-like"/>
    <property type="match status" value="1"/>
</dbReference>
<dbReference type="Gene3D" id="3.30.1330.40">
    <property type="entry name" value="RutC-like"/>
    <property type="match status" value="1"/>
</dbReference>
<accession>A0A157ZR80</accession>
<comment type="caution">
    <text evidence="2">The sequence shown here is derived from an EMBL/GenBank/DDBJ whole genome shotgun (WGS) entry which is preliminary data.</text>
</comment>
<dbReference type="InterPro" id="IPR035959">
    <property type="entry name" value="RutC-like_sf"/>
</dbReference>
<dbReference type="GO" id="GO:0005829">
    <property type="term" value="C:cytosol"/>
    <property type="evidence" value="ECO:0007669"/>
    <property type="project" value="TreeGrafter"/>
</dbReference>
<protein>
    <submittedName>
        <fullName evidence="2">2-aminomuconate deaminase</fullName>
    </submittedName>
</protein>
<keyword evidence="3" id="KW-1185">Reference proteome</keyword>
<dbReference type="CDD" id="cd00448">
    <property type="entry name" value="YjgF_YER057c_UK114_family"/>
    <property type="match status" value="1"/>
</dbReference>
<dbReference type="GO" id="GO:0019239">
    <property type="term" value="F:deaminase activity"/>
    <property type="evidence" value="ECO:0007669"/>
    <property type="project" value="TreeGrafter"/>
</dbReference>